<keyword evidence="1" id="KW-0479">Metal-binding</keyword>
<dbReference type="InterPro" id="IPR012334">
    <property type="entry name" value="Pectin_lyas_fold"/>
</dbReference>
<evidence type="ECO:0000256" key="2">
    <source>
        <dbReference type="ARBA" id="ARBA00023180"/>
    </source>
</evidence>
<evidence type="ECO:0000256" key="1">
    <source>
        <dbReference type="ARBA" id="ARBA00022723"/>
    </source>
</evidence>
<dbReference type="PANTHER" id="PTHR42970">
    <property type="entry name" value="PECTATE LYASE C-RELATED"/>
    <property type="match status" value="1"/>
</dbReference>
<dbReference type="GO" id="GO:0046872">
    <property type="term" value="F:metal ion binding"/>
    <property type="evidence" value="ECO:0007669"/>
    <property type="project" value="UniProtKB-KW"/>
</dbReference>
<dbReference type="InterPro" id="IPR011050">
    <property type="entry name" value="Pectin_lyase_fold/virulence"/>
</dbReference>
<dbReference type="Proteomes" id="UP000886881">
    <property type="component" value="Unassembled WGS sequence"/>
</dbReference>
<dbReference type="EMBL" id="DVLC01000051">
    <property type="protein sequence ID" value="HIT46738.1"/>
    <property type="molecule type" value="Genomic_DNA"/>
</dbReference>
<reference evidence="3" key="1">
    <citation type="submission" date="2020-10" db="EMBL/GenBank/DDBJ databases">
        <authorList>
            <person name="Gilroy R."/>
        </authorList>
    </citation>
    <scope>NUCLEOTIDE SEQUENCE</scope>
    <source>
        <strain evidence="3">ChiHecec2B26-709</strain>
    </source>
</reference>
<gene>
    <name evidence="3" type="ORF">IAC35_02640</name>
</gene>
<sequence>MLAAVCPAGAAELELAFPGAEGFGKYTTGGRGGRVMIVTNLNDSGPGSLREAVEAEGPRIVVFEVSGNIHLETPLRIDNDDITIAGQSAPGDGICLCDSPVIINASNVIMRYLRCRLGDKYVHDSDGLSGGRYGQKNVILDHLSVSWSIDECLSIYKTENLTVQWCLVACSLRESKHTKGAHGFGGIWGGLNATFHHNLLAHHSSRNPRFSSVEGTKNVDYRNNVVYNWGFKAAYGGGRHGEINFCQNYYKPGPGTENPSRILDVSDDGTSRYYVSGNYIEGDRAATKDNRLAVGGKNPEVAVVATEFPKEPIETQGPKALMRTVLKNVGCSHHRDSFDAAVVEQVRTGTAPWGDNGFIDTPSDCGGLPALAEGKPAPDLNRNGIPDALESRFSDIEDYLNWLVR</sequence>
<dbReference type="Gene3D" id="2.160.20.10">
    <property type="entry name" value="Single-stranded right-handed beta-helix, Pectin lyase-like"/>
    <property type="match status" value="1"/>
</dbReference>
<organism evidence="3 4">
    <name type="scientific">Candidatus Cryptobacteroides merdipullorum</name>
    <dbReference type="NCBI Taxonomy" id="2840771"/>
    <lineage>
        <taxon>Bacteria</taxon>
        <taxon>Pseudomonadati</taxon>
        <taxon>Bacteroidota</taxon>
        <taxon>Bacteroidia</taxon>
        <taxon>Bacteroidales</taxon>
        <taxon>Candidatus Cryptobacteroides</taxon>
    </lineage>
</organism>
<protein>
    <submittedName>
        <fullName evidence="3">Pectate lyase</fullName>
    </submittedName>
</protein>
<dbReference type="AlphaFoldDB" id="A0A9D1GMK9"/>
<dbReference type="InterPro" id="IPR052063">
    <property type="entry name" value="Polysaccharide_Lyase_1"/>
</dbReference>
<dbReference type="SUPFAM" id="SSF51126">
    <property type="entry name" value="Pectin lyase-like"/>
    <property type="match status" value="1"/>
</dbReference>
<comment type="caution">
    <text evidence="3">The sequence shown here is derived from an EMBL/GenBank/DDBJ whole genome shotgun (WGS) entry which is preliminary data.</text>
</comment>
<accession>A0A9D1GMK9</accession>
<keyword evidence="3" id="KW-0456">Lyase</keyword>
<evidence type="ECO:0000313" key="3">
    <source>
        <dbReference type="EMBL" id="HIT46738.1"/>
    </source>
</evidence>
<proteinExistence type="predicted"/>
<dbReference type="PANTHER" id="PTHR42970:SF1">
    <property type="entry name" value="PECTATE LYASE C-RELATED"/>
    <property type="match status" value="1"/>
</dbReference>
<keyword evidence="2" id="KW-0325">Glycoprotein</keyword>
<reference evidence="3" key="2">
    <citation type="journal article" date="2021" name="PeerJ">
        <title>Extensive microbial diversity within the chicken gut microbiome revealed by metagenomics and culture.</title>
        <authorList>
            <person name="Gilroy R."/>
            <person name="Ravi A."/>
            <person name="Getino M."/>
            <person name="Pursley I."/>
            <person name="Horton D.L."/>
            <person name="Alikhan N.F."/>
            <person name="Baker D."/>
            <person name="Gharbi K."/>
            <person name="Hall N."/>
            <person name="Watson M."/>
            <person name="Adriaenssens E.M."/>
            <person name="Foster-Nyarko E."/>
            <person name="Jarju S."/>
            <person name="Secka A."/>
            <person name="Antonio M."/>
            <person name="Oren A."/>
            <person name="Chaudhuri R.R."/>
            <person name="La Ragione R."/>
            <person name="Hildebrand F."/>
            <person name="Pallen M.J."/>
        </authorList>
    </citation>
    <scope>NUCLEOTIDE SEQUENCE</scope>
    <source>
        <strain evidence="3">ChiHecec2B26-709</strain>
    </source>
</reference>
<name>A0A9D1GMK9_9BACT</name>
<dbReference type="GO" id="GO:0016829">
    <property type="term" value="F:lyase activity"/>
    <property type="evidence" value="ECO:0007669"/>
    <property type="project" value="UniProtKB-KW"/>
</dbReference>
<evidence type="ECO:0000313" key="4">
    <source>
        <dbReference type="Proteomes" id="UP000886881"/>
    </source>
</evidence>